<keyword evidence="8" id="KW-1185">Reference proteome</keyword>
<keyword evidence="2" id="KW-0479">Metal-binding</keyword>
<dbReference type="SUPFAM" id="SSF48150">
    <property type="entry name" value="DNA-glycosylase"/>
    <property type="match status" value="1"/>
</dbReference>
<evidence type="ECO:0000259" key="5">
    <source>
        <dbReference type="SMART" id="SM00478"/>
    </source>
</evidence>
<evidence type="ECO:0000313" key="6">
    <source>
        <dbReference type="EMBL" id="SNY06568.1"/>
    </source>
</evidence>
<reference evidence="7 9" key="3">
    <citation type="submission" date="2019-03" db="EMBL/GenBank/DDBJ databases">
        <title>Subsurface microbial communities from deep shales in Ohio and West Virginia, USA.</title>
        <authorList>
            <person name="Wrighton K."/>
        </authorList>
    </citation>
    <scope>NUCLEOTIDE SEQUENCE [LARGE SCALE GENOMIC DNA]</scope>
    <source>
        <strain evidence="7 9">WG1_MB</strain>
    </source>
</reference>
<sequence>MIMKKSSGPTDKADNMHAEMLQSVYNTLIRELGSQQWWPAETPFEVIVGAILTQQTKWTNVEKAIDNLKQKNMVEAGRLAEMDLQELEEDVRCTGFYRQKASRLKGISSFFHYHGEEVLFSLPTEKLRRRLLELKGIGPETADSILLYAAGKPCFVIDAYTTRIMRCIGIEGNYHQLQEIFEKNIPKDVDMYKEYHALIVEYAKRYCATRQCHKCLLKGNKDGQN</sequence>
<dbReference type="SMART" id="SM00478">
    <property type="entry name" value="ENDO3c"/>
    <property type="match status" value="1"/>
</dbReference>
<evidence type="ECO:0000313" key="8">
    <source>
        <dbReference type="Proteomes" id="UP000217726"/>
    </source>
</evidence>
<keyword evidence="1" id="KW-0004">4Fe-4S</keyword>
<dbReference type="GO" id="GO:0003824">
    <property type="term" value="F:catalytic activity"/>
    <property type="evidence" value="ECO:0007669"/>
    <property type="project" value="InterPro"/>
</dbReference>
<evidence type="ECO:0000256" key="3">
    <source>
        <dbReference type="ARBA" id="ARBA00023004"/>
    </source>
</evidence>
<dbReference type="InterPro" id="IPR023170">
    <property type="entry name" value="HhH_base_excis_C"/>
</dbReference>
<keyword evidence="4" id="KW-0411">Iron-sulfur</keyword>
<dbReference type="EMBL" id="OBDR01000003">
    <property type="protein sequence ID" value="SNY06568.1"/>
    <property type="molecule type" value="Genomic_DNA"/>
</dbReference>
<dbReference type="InterPro" id="IPR003265">
    <property type="entry name" value="HhH-GPD_domain"/>
</dbReference>
<protein>
    <submittedName>
        <fullName evidence="6">DNA-3-methyladenine glycosylase III</fullName>
    </submittedName>
</protein>
<dbReference type="AlphaFoldDB" id="A0A285F5K1"/>
<evidence type="ECO:0000256" key="2">
    <source>
        <dbReference type="ARBA" id="ARBA00022723"/>
    </source>
</evidence>
<evidence type="ECO:0000256" key="4">
    <source>
        <dbReference type="ARBA" id="ARBA00023014"/>
    </source>
</evidence>
<keyword evidence="3" id="KW-0408">Iron</keyword>
<dbReference type="Gene3D" id="1.10.1670.10">
    <property type="entry name" value="Helix-hairpin-Helix base-excision DNA repair enzymes (C-terminal)"/>
    <property type="match status" value="1"/>
</dbReference>
<reference evidence="8" key="2">
    <citation type="submission" date="2017-09" db="EMBL/GenBank/DDBJ databases">
        <authorList>
            <person name="Varghese N."/>
            <person name="Submissions S."/>
        </authorList>
    </citation>
    <scope>NUCLEOTIDE SEQUENCE [LARGE SCALE GENOMIC DNA]</scope>
    <source>
        <strain evidence="8">WG-1MB</strain>
    </source>
</reference>
<evidence type="ECO:0000313" key="9">
    <source>
        <dbReference type="Proteomes" id="UP000295404"/>
    </source>
</evidence>
<dbReference type="PANTHER" id="PTHR10359">
    <property type="entry name" value="A/G-SPECIFIC ADENINE GLYCOSYLASE/ENDONUCLEASE III"/>
    <property type="match status" value="1"/>
</dbReference>
<dbReference type="Proteomes" id="UP000217726">
    <property type="component" value="Unassembled WGS sequence"/>
</dbReference>
<reference evidence="6" key="1">
    <citation type="submission" date="2017-09" db="EMBL/GenBank/DDBJ databases">
        <authorList>
            <person name="Ehlers B."/>
            <person name="Leendertz F.H."/>
        </authorList>
    </citation>
    <scope>NUCLEOTIDE SEQUENCE [LARGE SCALE GENOMIC DNA]</scope>
    <source>
        <strain evidence="6">WG-1MB</strain>
    </source>
</reference>
<dbReference type="EMBL" id="SMMS01000001">
    <property type="protein sequence ID" value="TCL12237.1"/>
    <property type="molecule type" value="Genomic_DNA"/>
</dbReference>
<dbReference type="Pfam" id="PF00730">
    <property type="entry name" value="HhH-GPD"/>
    <property type="match status" value="1"/>
</dbReference>
<dbReference type="CDD" id="cd00056">
    <property type="entry name" value="ENDO3c"/>
    <property type="match status" value="1"/>
</dbReference>
<evidence type="ECO:0000256" key="1">
    <source>
        <dbReference type="ARBA" id="ARBA00022485"/>
    </source>
</evidence>
<organism evidence="6 8">
    <name type="scientific">Methanohalophilus euhalobius</name>
    <dbReference type="NCBI Taxonomy" id="51203"/>
    <lineage>
        <taxon>Archaea</taxon>
        <taxon>Methanobacteriati</taxon>
        <taxon>Methanobacteriota</taxon>
        <taxon>Stenosarchaea group</taxon>
        <taxon>Methanomicrobia</taxon>
        <taxon>Methanosarcinales</taxon>
        <taxon>Methanosarcinaceae</taxon>
        <taxon>Methanohalophilus</taxon>
    </lineage>
</organism>
<gene>
    <name evidence="7" type="ORF">C7960_1468</name>
    <name evidence="6" type="ORF">SAMN06295989_103169</name>
</gene>
<dbReference type="GO" id="GO:0006284">
    <property type="term" value="P:base-excision repair"/>
    <property type="evidence" value="ECO:0007669"/>
    <property type="project" value="InterPro"/>
</dbReference>
<accession>A0A285F5K1</accession>
<dbReference type="Gene3D" id="1.10.340.30">
    <property type="entry name" value="Hypothetical protein, domain 2"/>
    <property type="match status" value="1"/>
</dbReference>
<dbReference type="PANTHER" id="PTHR10359:SF19">
    <property type="entry name" value="DNA REPAIR GLYCOSYLASE MJ1434-RELATED"/>
    <property type="match status" value="1"/>
</dbReference>
<evidence type="ECO:0000313" key="7">
    <source>
        <dbReference type="EMBL" id="TCL12237.1"/>
    </source>
</evidence>
<dbReference type="GO" id="GO:0051539">
    <property type="term" value="F:4 iron, 4 sulfur cluster binding"/>
    <property type="evidence" value="ECO:0007669"/>
    <property type="project" value="UniProtKB-KW"/>
</dbReference>
<proteinExistence type="predicted"/>
<dbReference type="RefSeq" id="WP_243641513.1">
    <property type="nucleotide sequence ID" value="NZ_SMMS01000001.1"/>
</dbReference>
<dbReference type="GO" id="GO:0046872">
    <property type="term" value="F:metal ion binding"/>
    <property type="evidence" value="ECO:0007669"/>
    <property type="project" value="UniProtKB-KW"/>
</dbReference>
<dbReference type="InterPro" id="IPR011257">
    <property type="entry name" value="DNA_glycosylase"/>
</dbReference>
<name>A0A285F5K1_9EURY</name>
<dbReference type="PIRSF" id="PIRSF001435">
    <property type="entry name" value="Nth"/>
    <property type="match status" value="1"/>
</dbReference>
<dbReference type="Proteomes" id="UP000295404">
    <property type="component" value="Unassembled WGS sequence"/>
</dbReference>
<feature type="domain" description="HhH-GPD" evidence="5">
    <location>
        <begin position="52"/>
        <end position="205"/>
    </location>
</feature>